<evidence type="ECO:0000256" key="7">
    <source>
        <dbReference type="ARBA" id="ARBA00010886"/>
    </source>
</evidence>
<evidence type="ECO:0000256" key="1">
    <source>
        <dbReference type="ARBA" id="ARBA00001946"/>
    </source>
</evidence>
<dbReference type="InterPro" id="IPR006029">
    <property type="entry name" value="Neurotrans-gated_channel_TM"/>
</dbReference>
<keyword evidence="51" id="KW-1185">Reference proteome</keyword>
<keyword evidence="9 47" id="KW-0813">Transport</keyword>
<gene>
    <name evidence="50" type="ORF">P5673_031948</name>
</gene>
<keyword evidence="38" id="KW-1071">Ligand-gated ion channel</keyword>
<evidence type="ECO:0000256" key="32">
    <source>
        <dbReference type="ARBA" id="ARBA00023157"/>
    </source>
</evidence>
<keyword evidence="10" id="KW-0158">Chromosome</keyword>
<dbReference type="GO" id="GO:0046872">
    <property type="term" value="F:metal ion binding"/>
    <property type="evidence" value="ECO:0007669"/>
    <property type="project" value="UniProtKB-KW"/>
</dbReference>
<feature type="domain" description="Protein kinase" evidence="49">
    <location>
        <begin position="8"/>
        <end position="274"/>
    </location>
</feature>
<dbReference type="SUPFAM" id="SSF63712">
    <property type="entry name" value="Nicotinic receptor ligand binding domain-like"/>
    <property type="match status" value="1"/>
</dbReference>
<dbReference type="EC" id="2.7.11.1" evidence="8"/>
<dbReference type="GO" id="GO:0005524">
    <property type="term" value="F:ATP binding"/>
    <property type="evidence" value="ECO:0007669"/>
    <property type="project" value="UniProtKB-KW"/>
</dbReference>
<dbReference type="PROSITE" id="PS00236">
    <property type="entry name" value="NEUROTR_ION_CHANNEL"/>
    <property type="match status" value="1"/>
</dbReference>
<evidence type="ECO:0000313" key="51">
    <source>
        <dbReference type="Proteomes" id="UP001249851"/>
    </source>
</evidence>
<evidence type="ECO:0000256" key="21">
    <source>
        <dbReference type="ARBA" id="ARBA00022776"/>
    </source>
</evidence>
<keyword evidence="30 47" id="KW-0406">Ion transport</keyword>
<evidence type="ECO:0000256" key="35">
    <source>
        <dbReference type="ARBA" id="ARBA00023212"/>
    </source>
</evidence>
<dbReference type="PRINTS" id="PR00254">
    <property type="entry name" value="NICOTINICR"/>
</dbReference>
<dbReference type="SUPFAM" id="SSF56112">
    <property type="entry name" value="Protein kinase-like (PK-like)"/>
    <property type="match status" value="1"/>
</dbReference>
<dbReference type="GO" id="GO:0000278">
    <property type="term" value="P:mitotic cell cycle"/>
    <property type="evidence" value="ECO:0007669"/>
    <property type="project" value="UniProtKB-ARBA"/>
</dbReference>
<keyword evidence="28" id="KW-0770">Synapse</keyword>
<dbReference type="GO" id="GO:0000922">
    <property type="term" value="C:spindle pole"/>
    <property type="evidence" value="ECO:0007669"/>
    <property type="project" value="UniProtKB-SubCell"/>
</dbReference>
<keyword evidence="41" id="KW-0137">Centromere</keyword>
<evidence type="ECO:0000256" key="5">
    <source>
        <dbReference type="ARBA" id="ARBA00004647"/>
    </source>
</evidence>
<dbReference type="PROSITE" id="PS00108">
    <property type="entry name" value="PROTEIN_KINASE_ST"/>
    <property type="match status" value="1"/>
</dbReference>
<comment type="subcellular location">
    <subcellularLocation>
        <location evidence="4">Chromosome</location>
        <location evidence="4">Centromere</location>
        <location evidence="4">Kinetochore</location>
    </subcellularLocation>
    <subcellularLocation>
        <location evidence="2">Cytoplasm</location>
        <location evidence="2">Cytoskeleton</location>
        <location evidence="2">Microtubule organizing center</location>
        <location evidence="2">Centrosome</location>
    </subcellularLocation>
    <subcellularLocation>
        <location evidence="5">Cytoplasm</location>
        <location evidence="5">Cytoskeleton</location>
        <location evidence="5">Spindle pole</location>
    </subcellularLocation>
    <subcellularLocation>
        <location evidence="3">Nucleus</location>
        <location evidence="3">Nucleolus</location>
    </subcellularLocation>
    <subcellularLocation>
        <location evidence="42">Synaptic cell membrane</location>
        <topology evidence="42">Multi-pass membrane protein</topology>
    </subcellularLocation>
</comment>
<dbReference type="Gene3D" id="1.10.510.10">
    <property type="entry name" value="Transferase(Phosphotransferase) domain 1"/>
    <property type="match status" value="1"/>
</dbReference>
<keyword evidence="39 47" id="KW-0407">Ion channel</keyword>
<evidence type="ECO:0000256" key="23">
    <source>
        <dbReference type="ARBA" id="ARBA00022829"/>
    </source>
</evidence>
<evidence type="ECO:0000256" key="20">
    <source>
        <dbReference type="ARBA" id="ARBA00022741"/>
    </source>
</evidence>
<reference evidence="50" key="2">
    <citation type="journal article" date="2023" name="Science">
        <title>Genomic signatures of disease resistance in endangered staghorn corals.</title>
        <authorList>
            <person name="Vollmer S.V."/>
            <person name="Selwyn J.D."/>
            <person name="Despard B.A."/>
            <person name="Roesel C.L."/>
        </authorList>
    </citation>
    <scope>NUCLEOTIDE SEQUENCE</scope>
    <source>
        <strain evidence="50">K2</strain>
    </source>
</reference>
<keyword evidence="22 50" id="KW-0418">Kinase</keyword>
<evidence type="ECO:0000256" key="10">
    <source>
        <dbReference type="ARBA" id="ARBA00022454"/>
    </source>
</evidence>
<evidence type="ECO:0000256" key="41">
    <source>
        <dbReference type="ARBA" id="ARBA00023328"/>
    </source>
</evidence>
<dbReference type="InterPro" id="IPR051131">
    <property type="entry name" value="NEK_Ser/Thr_kinase_NIMA"/>
</dbReference>
<protein>
    <recommendedName>
        <fullName evidence="45">Serine/threonine-protein kinase Nek2</fullName>
        <ecNumber evidence="8">2.7.11.1</ecNumber>
    </recommendedName>
    <alternativeName>
        <fullName evidence="46">Never in mitosis A-related kinase 2</fullName>
    </alternativeName>
</protein>
<dbReference type="Gene3D" id="3.30.200.20">
    <property type="entry name" value="Phosphorylase Kinase, domain 1"/>
    <property type="match status" value="2"/>
</dbReference>
<dbReference type="EMBL" id="JARQWQ010000160">
    <property type="protein sequence ID" value="KAK2548000.1"/>
    <property type="molecule type" value="Genomic_DNA"/>
</dbReference>
<evidence type="ECO:0000256" key="4">
    <source>
        <dbReference type="ARBA" id="ARBA00004629"/>
    </source>
</evidence>
<dbReference type="PROSITE" id="PS50011">
    <property type="entry name" value="PROTEIN_KINASE_DOM"/>
    <property type="match status" value="1"/>
</dbReference>
<dbReference type="CDD" id="cd18997">
    <property type="entry name" value="LGIC_ECD_nAChR"/>
    <property type="match status" value="1"/>
</dbReference>
<dbReference type="GO" id="GO:0051301">
    <property type="term" value="P:cell division"/>
    <property type="evidence" value="ECO:0007669"/>
    <property type="project" value="UniProtKB-KW"/>
</dbReference>
<evidence type="ECO:0000256" key="9">
    <source>
        <dbReference type="ARBA" id="ARBA00022448"/>
    </source>
</evidence>
<keyword evidence="32" id="KW-1015">Disulfide bond</keyword>
<dbReference type="FunFam" id="3.30.200.20:FF:000151">
    <property type="entry name" value="G2-specific protein kinase nimA"/>
    <property type="match status" value="1"/>
</dbReference>
<dbReference type="PRINTS" id="PR00252">
    <property type="entry name" value="NRIONCHANNEL"/>
</dbReference>
<dbReference type="Proteomes" id="UP001249851">
    <property type="component" value="Unassembled WGS sequence"/>
</dbReference>
<dbReference type="CDD" id="cd19051">
    <property type="entry name" value="LGIC_TM_cation"/>
    <property type="match status" value="1"/>
</dbReference>
<dbReference type="FunFam" id="1.10.510.10:FF:000356">
    <property type="entry name" value="Serine/threonine-protein kinase Nek2"/>
    <property type="match status" value="1"/>
</dbReference>
<dbReference type="GO" id="GO:0005874">
    <property type="term" value="C:microtubule"/>
    <property type="evidence" value="ECO:0007669"/>
    <property type="project" value="UniProtKB-KW"/>
</dbReference>
<keyword evidence="13" id="KW-0723">Serine/threonine-protein kinase</keyword>
<keyword evidence="36" id="KW-0539">Nucleus</keyword>
<feature type="transmembrane region" description="Helical" evidence="47">
    <location>
        <begin position="638"/>
        <end position="656"/>
    </location>
</feature>
<keyword evidence="27 47" id="KW-1133">Transmembrane helix</keyword>
<dbReference type="InterPro" id="IPR038050">
    <property type="entry name" value="Neuro_actylchol_rec"/>
</dbReference>
<evidence type="ECO:0000256" key="47">
    <source>
        <dbReference type="RuleBase" id="RU000687"/>
    </source>
</evidence>
<dbReference type="PANTHER" id="PTHR44899">
    <property type="entry name" value="CAMK FAMILY PROTEIN KINASE"/>
    <property type="match status" value="1"/>
</dbReference>
<dbReference type="PANTHER" id="PTHR44899:SF10">
    <property type="entry name" value="NIMA-RELATED KINASE 2"/>
    <property type="match status" value="1"/>
</dbReference>
<keyword evidence="33" id="KW-0675">Receptor</keyword>
<evidence type="ECO:0000256" key="33">
    <source>
        <dbReference type="ARBA" id="ARBA00023170"/>
    </source>
</evidence>
<evidence type="ECO:0000256" key="8">
    <source>
        <dbReference type="ARBA" id="ARBA00012513"/>
    </source>
</evidence>
<keyword evidence="15" id="KW-0132">Cell division</keyword>
<dbReference type="FunFam" id="1.20.58.390:FF:000131">
    <property type="entry name" value="Predicted protein"/>
    <property type="match status" value="1"/>
</dbReference>
<keyword evidence="24" id="KW-0995">Kinetochore</keyword>
<dbReference type="AlphaFoldDB" id="A0AAD9USH0"/>
<evidence type="ECO:0000256" key="27">
    <source>
        <dbReference type="ARBA" id="ARBA00022989"/>
    </source>
</evidence>
<keyword evidence="40" id="KW-0131">Cell cycle</keyword>
<evidence type="ECO:0000256" key="38">
    <source>
        <dbReference type="ARBA" id="ARBA00023286"/>
    </source>
</evidence>
<evidence type="ECO:0000313" key="50">
    <source>
        <dbReference type="EMBL" id="KAK2548000.1"/>
    </source>
</evidence>
<evidence type="ECO:0000256" key="44">
    <source>
        <dbReference type="ARBA" id="ARBA00048679"/>
    </source>
</evidence>
<dbReference type="GO" id="GO:0051225">
    <property type="term" value="P:spindle assembly"/>
    <property type="evidence" value="ECO:0007669"/>
    <property type="project" value="UniProtKB-ARBA"/>
</dbReference>
<evidence type="ECO:0000256" key="24">
    <source>
        <dbReference type="ARBA" id="ARBA00022838"/>
    </source>
</evidence>
<dbReference type="GO" id="GO:0004888">
    <property type="term" value="F:transmembrane signaling receptor activity"/>
    <property type="evidence" value="ECO:0007669"/>
    <property type="project" value="InterPro"/>
</dbReference>
<dbReference type="InterPro" id="IPR018000">
    <property type="entry name" value="Neurotransmitter_ion_chnl_CS"/>
</dbReference>
<dbReference type="InterPro" id="IPR008271">
    <property type="entry name" value="Ser/Thr_kinase_AS"/>
</dbReference>
<keyword evidence="26" id="KW-0460">Magnesium</keyword>
<evidence type="ECO:0000256" key="48">
    <source>
        <dbReference type="SAM" id="Coils"/>
    </source>
</evidence>
<dbReference type="FunFam" id="2.70.170.10:FF:000016">
    <property type="entry name" value="Nicotinic acetylcholine receptor subunit"/>
    <property type="match status" value="1"/>
</dbReference>
<dbReference type="Pfam" id="PF02931">
    <property type="entry name" value="Neur_chan_LBD"/>
    <property type="match status" value="1"/>
</dbReference>
<evidence type="ECO:0000256" key="12">
    <source>
        <dbReference type="ARBA" id="ARBA00022490"/>
    </source>
</evidence>
<evidence type="ECO:0000256" key="6">
    <source>
        <dbReference type="ARBA" id="ARBA00009237"/>
    </source>
</evidence>
<dbReference type="InterPro" id="IPR002394">
    <property type="entry name" value="Nicotinic_acetylcholine_rcpt"/>
</dbReference>
<sequence length="868" mass="100084">MPSKLQDYDILGEIGSGSYGTCKKVRRKSDQKILVWKELDYGKMTEIEKKMLVSEVNLLREMKHPHIVRYYDRIIDRSNTTIYIVMEYCQGGDLGALIARHRKDRRLIEEYFITKIMYQLVMALQECHRRKDGGHVLHRDLKPANVFLDGNDNVKLGDFGLARVLQHDTSFAKTFVGTPYYMSPEQVNKQSYNEKSDIWSLGCLVYELCCLSPPFTALNQRSLEAKIRIGQFRAISGQYSQELREVVNSMLKVNEDHRPSTDRLLSCPVFHPFQEQRDPQSDTKKQDEFFRRWERQLTEKQKELERREKLLLAKEKDLTQRESKVAREESNQQFLGFQGAVPLLSKRPLVNGNLAMDKENNFLNVKRKYSQNPEKCAKLHLPDVDWRHGASGLDERLLIRRITEITDVNVLPVNNSLDAVNVTLDITFHRVIDLDEKYQILSSSVWVRQEWTDQLLKWNPSDYGGLKLITIDSSQVWQPDIVLYNNVFGEFDGRLDNVKTRVRVHNDGLCYWAAPFVFKTSCHINVQDFPYDKQMCTLKFGSWLFHSKQLDLFQKRDNAPVAQDSVDNGEWEITTVKIEKNIIRYDCCPDDLYPDITFVINLQRRSLFYTYNLVIPNLIIALLAFFSFHIPVECGERLSFVITVLLSLTVFLLLVAESIPPTSEAVPVIGLFFTSSIIEVALALIATGISLKVYYSYLYGKGLSPGLRKFLFYRVAPLLRLDTDHQNNHCTSKWRVGNPLEFVKKLTKKAKRDGDLSIYNVNAENNGRDDGETPTSLQINELNLLSLSTLSESTQGTMPERGKRKRNPLSAELEVIASAVKDHREFEKRAAECRIAAAIVDRAFMVMLIFVFFASAVIILHLPSMRKL</sequence>
<evidence type="ECO:0000256" key="18">
    <source>
        <dbReference type="ARBA" id="ARBA00022701"/>
    </source>
</evidence>
<dbReference type="SMART" id="SM00220">
    <property type="entry name" value="S_TKc"/>
    <property type="match status" value="1"/>
</dbReference>
<comment type="similarity">
    <text evidence="6">Belongs to the ligand-gated ion channel (TC 1.A.9) family. Acetylcholine receptor (TC 1.A.9.1) subfamily.</text>
</comment>
<keyword evidence="35" id="KW-0206">Cytoskeleton</keyword>
<keyword evidence="23" id="KW-0159">Chromosome partition</keyword>
<keyword evidence="19" id="KW-0479">Metal-binding</keyword>
<keyword evidence="21" id="KW-0498">Mitosis</keyword>
<feature type="transmembrane region" description="Helical" evidence="47">
    <location>
        <begin position="668"/>
        <end position="691"/>
    </location>
</feature>
<organism evidence="50 51">
    <name type="scientific">Acropora cervicornis</name>
    <name type="common">Staghorn coral</name>
    <dbReference type="NCBI Taxonomy" id="6130"/>
    <lineage>
        <taxon>Eukaryota</taxon>
        <taxon>Metazoa</taxon>
        <taxon>Cnidaria</taxon>
        <taxon>Anthozoa</taxon>
        <taxon>Hexacorallia</taxon>
        <taxon>Scleractinia</taxon>
        <taxon>Astrocoeniina</taxon>
        <taxon>Acroporidae</taxon>
        <taxon>Acropora</taxon>
    </lineage>
</organism>
<feature type="coiled-coil region" evidence="48">
    <location>
        <begin position="290"/>
        <end position="317"/>
    </location>
</feature>
<feature type="transmembrane region" description="Helical" evidence="47">
    <location>
        <begin position="843"/>
        <end position="862"/>
    </location>
</feature>
<keyword evidence="37" id="KW-0469">Meiosis</keyword>
<dbReference type="SUPFAM" id="SSF90112">
    <property type="entry name" value="Neurotransmitter-gated ion-channel transmembrane pore"/>
    <property type="match status" value="1"/>
</dbReference>
<accession>A0AAD9USH0</accession>
<dbReference type="InterPro" id="IPR006202">
    <property type="entry name" value="Neur_chan_lig-bd"/>
</dbReference>
<dbReference type="InterPro" id="IPR036719">
    <property type="entry name" value="Neuro-gated_channel_TM_sf"/>
</dbReference>
<dbReference type="Gene3D" id="1.20.58.390">
    <property type="entry name" value="Neurotransmitter-gated ion-channel transmembrane domain"/>
    <property type="match status" value="1"/>
</dbReference>
<dbReference type="Pfam" id="PF00069">
    <property type="entry name" value="Pkinase"/>
    <property type="match status" value="1"/>
</dbReference>
<evidence type="ECO:0000256" key="26">
    <source>
        <dbReference type="ARBA" id="ARBA00022842"/>
    </source>
</evidence>
<keyword evidence="31 47" id="KW-0472">Membrane</keyword>
<name>A0AAD9USH0_ACRCE</name>
<proteinExistence type="inferred from homology"/>
<keyword evidence="20" id="KW-0547">Nucleotide-binding</keyword>
<evidence type="ECO:0000256" key="17">
    <source>
        <dbReference type="ARBA" id="ARBA00022692"/>
    </source>
</evidence>
<dbReference type="GO" id="GO:0004674">
    <property type="term" value="F:protein serine/threonine kinase activity"/>
    <property type="evidence" value="ECO:0007669"/>
    <property type="project" value="UniProtKB-KW"/>
</dbReference>
<evidence type="ECO:0000256" key="30">
    <source>
        <dbReference type="ARBA" id="ARBA00023065"/>
    </source>
</evidence>
<evidence type="ECO:0000256" key="45">
    <source>
        <dbReference type="ARBA" id="ARBA00067730"/>
    </source>
</evidence>
<comment type="caution">
    <text evidence="50">The sequence shown here is derived from an EMBL/GenBank/DDBJ whole genome shotgun (WGS) entry which is preliminary data.</text>
</comment>
<dbReference type="FunFam" id="3.30.200.20:FF:000310">
    <property type="entry name" value="serine/threonine-protein kinase Nek2"/>
    <property type="match status" value="1"/>
</dbReference>
<keyword evidence="12" id="KW-0963">Cytoplasm</keyword>
<evidence type="ECO:0000256" key="16">
    <source>
        <dbReference type="ARBA" id="ARBA00022679"/>
    </source>
</evidence>
<evidence type="ECO:0000256" key="29">
    <source>
        <dbReference type="ARBA" id="ARBA00023054"/>
    </source>
</evidence>
<dbReference type="GO" id="GO:0000776">
    <property type="term" value="C:kinetochore"/>
    <property type="evidence" value="ECO:0007669"/>
    <property type="project" value="UniProtKB-KW"/>
</dbReference>
<dbReference type="GO" id="GO:0045211">
    <property type="term" value="C:postsynaptic membrane"/>
    <property type="evidence" value="ECO:0007669"/>
    <property type="project" value="InterPro"/>
</dbReference>
<evidence type="ECO:0000256" key="39">
    <source>
        <dbReference type="ARBA" id="ARBA00023303"/>
    </source>
</evidence>
<evidence type="ECO:0000256" key="28">
    <source>
        <dbReference type="ARBA" id="ARBA00023018"/>
    </source>
</evidence>
<dbReference type="Pfam" id="PF02932">
    <property type="entry name" value="Neur_chan_memb"/>
    <property type="match status" value="1"/>
</dbReference>
<dbReference type="InterPro" id="IPR011009">
    <property type="entry name" value="Kinase-like_dom_sf"/>
</dbReference>
<comment type="cofactor">
    <cofactor evidence="1">
        <name>Mg(2+)</name>
        <dbReference type="ChEBI" id="CHEBI:18420"/>
    </cofactor>
</comment>
<evidence type="ECO:0000256" key="34">
    <source>
        <dbReference type="ARBA" id="ARBA00023180"/>
    </source>
</evidence>
<evidence type="ECO:0000256" key="15">
    <source>
        <dbReference type="ARBA" id="ARBA00022618"/>
    </source>
</evidence>
<dbReference type="InterPro" id="IPR036734">
    <property type="entry name" value="Neur_chan_lig-bd_sf"/>
</dbReference>
<evidence type="ECO:0000256" key="43">
    <source>
        <dbReference type="ARBA" id="ARBA00047899"/>
    </source>
</evidence>
<evidence type="ECO:0000256" key="3">
    <source>
        <dbReference type="ARBA" id="ARBA00004604"/>
    </source>
</evidence>
<dbReference type="CDD" id="cd08217">
    <property type="entry name" value="STKc_Nek2"/>
    <property type="match status" value="1"/>
</dbReference>
<dbReference type="InterPro" id="IPR006201">
    <property type="entry name" value="Neur_channel"/>
</dbReference>
<evidence type="ECO:0000256" key="13">
    <source>
        <dbReference type="ARBA" id="ARBA00022527"/>
    </source>
</evidence>
<evidence type="ECO:0000256" key="14">
    <source>
        <dbReference type="ARBA" id="ARBA00022553"/>
    </source>
</evidence>
<reference evidence="50" key="1">
    <citation type="journal article" date="2023" name="G3 (Bethesda)">
        <title>Whole genome assembly and annotation of the endangered Caribbean coral Acropora cervicornis.</title>
        <authorList>
            <person name="Selwyn J.D."/>
            <person name="Vollmer S.V."/>
        </authorList>
    </citation>
    <scope>NUCLEOTIDE SEQUENCE</scope>
    <source>
        <strain evidence="50">K2</strain>
    </source>
</reference>
<keyword evidence="16" id="KW-0808">Transferase</keyword>
<evidence type="ECO:0000256" key="11">
    <source>
        <dbReference type="ARBA" id="ARBA00022475"/>
    </source>
</evidence>
<evidence type="ECO:0000259" key="49">
    <source>
        <dbReference type="PROSITE" id="PS50011"/>
    </source>
</evidence>
<evidence type="ECO:0000256" key="2">
    <source>
        <dbReference type="ARBA" id="ARBA00004300"/>
    </source>
</evidence>
<evidence type="ECO:0000256" key="42">
    <source>
        <dbReference type="ARBA" id="ARBA00034099"/>
    </source>
</evidence>
<keyword evidence="18" id="KW-0493">Microtubule</keyword>
<feature type="transmembrane region" description="Helical" evidence="47">
    <location>
        <begin position="608"/>
        <end position="626"/>
    </location>
</feature>
<evidence type="ECO:0000256" key="31">
    <source>
        <dbReference type="ARBA" id="ARBA00023136"/>
    </source>
</evidence>
<dbReference type="GO" id="GO:0051321">
    <property type="term" value="P:meiotic cell cycle"/>
    <property type="evidence" value="ECO:0007669"/>
    <property type="project" value="UniProtKB-KW"/>
</dbReference>
<keyword evidence="14" id="KW-0597">Phosphoprotein</keyword>
<comment type="catalytic activity">
    <reaction evidence="44">
        <text>L-seryl-[protein] + ATP = O-phospho-L-seryl-[protein] + ADP + H(+)</text>
        <dbReference type="Rhea" id="RHEA:17989"/>
        <dbReference type="Rhea" id="RHEA-COMP:9863"/>
        <dbReference type="Rhea" id="RHEA-COMP:11604"/>
        <dbReference type="ChEBI" id="CHEBI:15378"/>
        <dbReference type="ChEBI" id="CHEBI:29999"/>
        <dbReference type="ChEBI" id="CHEBI:30616"/>
        <dbReference type="ChEBI" id="CHEBI:83421"/>
        <dbReference type="ChEBI" id="CHEBI:456216"/>
        <dbReference type="EC" id="2.7.11.1"/>
    </reaction>
</comment>
<comment type="catalytic activity">
    <reaction evidence="43">
        <text>L-threonyl-[protein] + ATP = O-phospho-L-threonyl-[protein] + ADP + H(+)</text>
        <dbReference type="Rhea" id="RHEA:46608"/>
        <dbReference type="Rhea" id="RHEA-COMP:11060"/>
        <dbReference type="Rhea" id="RHEA-COMP:11605"/>
        <dbReference type="ChEBI" id="CHEBI:15378"/>
        <dbReference type="ChEBI" id="CHEBI:30013"/>
        <dbReference type="ChEBI" id="CHEBI:30616"/>
        <dbReference type="ChEBI" id="CHEBI:61977"/>
        <dbReference type="ChEBI" id="CHEBI:456216"/>
        <dbReference type="EC" id="2.7.11.1"/>
    </reaction>
</comment>
<dbReference type="GO" id="GO:0005813">
    <property type="term" value="C:centrosome"/>
    <property type="evidence" value="ECO:0007669"/>
    <property type="project" value="UniProtKB-SubCell"/>
</dbReference>
<evidence type="ECO:0000256" key="25">
    <source>
        <dbReference type="ARBA" id="ARBA00022840"/>
    </source>
</evidence>
<evidence type="ECO:0000256" key="36">
    <source>
        <dbReference type="ARBA" id="ARBA00023242"/>
    </source>
</evidence>
<dbReference type="InterPro" id="IPR000719">
    <property type="entry name" value="Prot_kinase_dom"/>
</dbReference>
<dbReference type="GO" id="GO:0022848">
    <property type="term" value="F:acetylcholine-gated monoatomic cation-selective channel activity"/>
    <property type="evidence" value="ECO:0007669"/>
    <property type="project" value="InterPro"/>
</dbReference>
<evidence type="ECO:0000256" key="19">
    <source>
        <dbReference type="ARBA" id="ARBA00022723"/>
    </source>
</evidence>
<keyword evidence="25" id="KW-0067">ATP-binding</keyword>
<evidence type="ECO:0000256" key="37">
    <source>
        <dbReference type="ARBA" id="ARBA00023254"/>
    </source>
</evidence>
<evidence type="ECO:0000256" key="46">
    <source>
        <dbReference type="ARBA" id="ARBA00082682"/>
    </source>
</evidence>
<evidence type="ECO:0000256" key="22">
    <source>
        <dbReference type="ARBA" id="ARBA00022777"/>
    </source>
</evidence>
<evidence type="ECO:0000256" key="40">
    <source>
        <dbReference type="ARBA" id="ARBA00023306"/>
    </source>
</evidence>
<keyword evidence="17 47" id="KW-0812">Transmembrane</keyword>
<dbReference type="Gene3D" id="2.70.170.10">
    <property type="entry name" value="Neurotransmitter-gated ion-channel ligand-binding domain"/>
    <property type="match status" value="1"/>
</dbReference>
<dbReference type="GO" id="GO:0005730">
    <property type="term" value="C:nucleolus"/>
    <property type="evidence" value="ECO:0007669"/>
    <property type="project" value="UniProtKB-SubCell"/>
</dbReference>
<keyword evidence="34" id="KW-0325">Glycoprotein</keyword>
<comment type="similarity">
    <text evidence="7">Belongs to the protein kinase superfamily. NEK Ser/Thr protein kinase family. NIMA subfamily.</text>
</comment>
<keyword evidence="11" id="KW-1003">Cell membrane</keyword>
<keyword evidence="29 48" id="KW-0175">Coiled coil</keyword>